<keyword evidence="4" id="KW-1185">Reference proteome</keyword>
<feature type="compositionally biased region" description="Polar residues" evidence="1">
    <location>
        <begin position="182"/>
        <end position="199"/>
    </location>
</feature>
<feature type="region of interest" description="Disordered" evidence="1">
    <location>
        <begin position="72"/>
        <end position="132"/>
    </location>
</feature>
<keyword evidence="2" id="KW-1133">Transmembrane helix</keyword>
<dbReference type="EMBL" id="JBIVGG010000001">
    <property type="protein sequence ID" value="MFJ4077607.1"/>
    <property type="molecule type" value="Genomic_DNA"/>
</dbReference>
<keyword evidence="2" id="KW-0472">Membrane</keyword>
<evidence type="ECO:0000313" key="4">
    <source>
        <dbReference type="Proteomes" id="UP001617511"/>
    </source>
</evidence>
<feature type="compositionally biased region" description="Polar residues" evidence="1">
    <location>
        <begin position="161"/>
        <end position="171"/>
    </location>
</feature>
<dbReference type="Proteomes" id="UP001617511">
    <property type="component" value="Unassembled WGS sequence"/>
</dbReference>
<reference evidence="3 4" key="1">
    <citation type="submission" date="2024-10" db="EMBL/GenBank/DDBJ databases">
        <title>The Natural Products Discovery Center: Release of the First 8490 Sequenced Strains for Exploring Actinobacteria Biosynthetic Diversity.</title>
        <authorList>
            <person name="Kalkreuter E."/>
            <person name="Kautsar S.A."/>
            <person name="Yang D."/>
            <person name="Bader C.D."/>
            <person name="Teijaro C.N."/>
            <person name="Fluegel L."/>
            <person name="Davis C.M."/>
            <person name="Simpson J.R."/>
            <person name="Lauterbach L."/>
            <person name="Steele A.D."/>
            <person name="Gui C."/>
            <person name="Meng S."/>
            <person name="Li G."/>
            <person name="Viehrig K."/>
            <person name="Ye F."/>
            <person name="Su P."/>
            <person name="Kiefer A.F."/>
            <person name="Nichols A."/>
            <person name="Cepeda A.J."/>
            <person name="Yan W."/>
            <person name="Fan B."/>
            <person name="Jiang Y."/>
            <person name="Adhikari A."/>
            <person name="Zheng C.-J."/>
            <person name="Schuster L."/>
            <person name="Cowan T.M."/>
            <person name="Smanski M.J."/>
            <person name="Chevrette M.G."/>
            <person name="De Carvalho L.P.S."/>
            <person name="Shen B."/>
        </authorList>
    </citation>
    <scope>NUCLEOTIDE SEQUENCE [LARGE SCALE GENOMIC DNA]</scope>
    <source>
        <strain evidence="3 4">NPDC089932</strain>
    </source>
</reference>
<feature type="compositionally biased region" description="Low complexity" evidence="1">
    <location>
        <begin position="98"/>
        <end position="116"/>
    </location>
</feature>
<feature type="compositionally biased region" description="Low complexity" evidence="1">
    <location>
        <begin position="253"/>
        <end position="265"/>
    </location>
</feature>
<keyword evidence="2" id="KW-0812">Transmembrane</keyword>
<feature type="region of interest" description="Disordered" evidence="1">
    <location>
        <begin position="157"/>
        <end position="307"/>
    </location>
</feature>
<accession>A0ABW8F6H6</accession>
<evidence type="ECO:0000313" key="3">
    <source>
        <dbReference type="EMBL" id="MFJ4077607.1"/>
    </source>
</evidence>
<protein>
    <submittedName>
        <fullName evidence="3">Uncharacterized protein</fullName>
    </submittedName>
</protein>
<feature type="compositionally biased region" description="Acidic residues" evidence="1">
    <location>
        <begin position="87"/>
        <end position="97"/>
    </location>
</feature>
<evidence type="ECO:0000256" key="1">
    <source>
        <dbReference type="SAM" id="MobiDB-lite"/>
    </source>
</evidence>
<name>A0ABW8F6H6_9ACTN</name>
<feature type="compositionally biased region" description="Basic residues" evidence="1">
    <location>
        <begin position="117"/>
        <end position="131"/>
    </location>
</feature>
<organism evidence="3 4">
    <name type="scientific">Streptomyces iakyrus</name>
    <dbReference type="NCBI Taxonomy" id="68219"/>
    <lineage>
        <taxon>Bacteria</taxon>
        <taxon>Bacillati</taxon>
        <taxon>Actinomycetota</taxon>
        <taxon>Actinomycetes</taxon>
        <taxon>Kitasatosporales</taxon>
        <taxon>Streptomycetaceae</taxon>
        <taxon>Streptomyces</taxon>
    </lineage>
</organism>
<dbReference type="RefSeq" id="WP_402069271.1">
    <property type="nucleotide sequence ID" value="NZ_JBIVGG010000001.1"/>
</dbReference>
<proteinExistence type="predicted"/>
<evidence type="ECO:0000256" key="2">
    <source>
        <dbReference type="SAM" id="Phobius"/>
    </source>
</evidence>
<gene>
    <name evidence="3" type="ORF">ACIP2Z_01450</name>
</gene>
<comment type="caution">
    <text evidence="3">The sequence shown here is derived from an EMBL/GenBank/DDBJ whole genome shotgun (WGS) entry which is preliminary data.</text>
</comment>
<feature type="transmembrane region" description="Helical" evidence="2">
    <location>
        <begin position="133"/>
        <end position="151"/>
    </location>
</feature>
<sequence>MDYCSSCRRHLNGALVCPGCGAYAPDIDPCAVGGRPGPAPASATAPGGPATWEYPAATGTWHDGTLWDETRARAHEGPGSGPSDAYDSPDADADADAVTDTAADTAEGFEARPQGRAARRRQLARWKKNQRRAVVATAVALVGGGLTVAAMNGNAKPGVQAATTPQDTTMGGSVGEAPTDAEPTSRQADTPRSEATPTAPSHADRASRHQQSRAAEPRTTPAGTRTDGAAAPRELPLTTPPRRKTVTDTVDPATGGAASTASNATEPTTAPAAGSGSDAQQPTSPSTPPPAATTPPETSPSDTKPKELCLLVICLG</sequence>